<protein>
    <submittedName>
        <fullName evidence="1">Uncharacterized protein</fullName>
    </submittedName>
</protein>
<gene>
    <name evidence="1" type="ORF">ILYODFUR_034204</name>
</gene>
<accession>A0ABV0ULP3</accession>
<comment type="caution">
    <text evidence="1">The sequence shown here is derived from an EMBL/GenBank/DDBJ whole genome shotgun (WGS) entry which is preliminary data.</text>
</comment>
<keyword evidence="2" id="KW-1185">Reference proteome</keyword>
<dbReference type="EMBL" id="JAHRIQ010075592">
    <property type="protein sequence ID" value="MEQ2246040.1"/>
    <property type="molecule type" value="Genomic_DNA"/>
</dbReference>
<proteinExistence type="predicted"/>
<name>A0ABV0ULP3_9TELE</name>
<reference evidence="1 2" key="1">
    <citation type="submission" date="2021-06" db="EMBL/GenBank/DDBJ databases">
        <authorList>
            <person name="Palmer J.M."/>
        </authorList>
    </citation>
    <scope>NUCLEOTIDE SEQUENCE [LARGE SCALE GENOMIC DNA]</scope>
    <source>
        <strain evidence="2">if_2019</strain>
        <tissue evidence="1">Muscle</tissue>
    </source>
</reference>
<dbReference type="Proteomes" id="UP001482620">
    <property type="component" value="Unassembled WGS sequence"/>
</dbReference>
<organism evidence="1 2">
    <name type="scientific">Ilyodon furcidens</name>
    <name type="common">goldbreast splitfin</name>
    <dbReference type="NCBI Taxonomy" id="33524"/>
    <lineage>
        <taxon>Eukaryota</taxon>
        <taxon>Metazoa</taxon>
        <taxon>Chordata</taxon>
        <taxon>Craniata</taxon>
        <taxon>Vertebrata</taxon>
        <taxon>Euteleostomi</taxon>
        <taxon>Actinopterygii</taxon>
        <taxon>Neopterygii</taxon>
        <taxon>Teleostei</taxon>
        <taxon>Neoteleostei</taxon>
        <taxon>Acanthomorphata</taxon>
        <taxon>Ovalentaria</taxon>
        <taxon>Atherinomorphae</taxon>
        <taxon>Cyprinodontiformes</taxon>
        <taxon>Goodeidae</taxon>
        <taxon>Ilyodon</taxon>
    </lineage>
</organism>
<sequence>MSAEQQMFPSLYSSPRFAAVGAVEGAGAVEPVSSPLSELETFRMFLNERLTAAVEDILGLFGKTVARYREQIDCQQRELDNLRSVEGEWSRSTGSFVSTEQIVTAFIVSKSTKTTSKKVSKSQTPCFNVV</sequence>
<evidence type="ECO:0000313" key="1">
    <source>
        <dbReference type="EMBL" id="MEQ2246040.1"/>
    </source>
</evidence>
<evidence type="ECO:0000313" key="2">
    <source>
        <dbReference type="Proteomes" id="UP001482620"/>
    </source>
</evidence>